<evidence type="ECO:0000256" key="4">
    <source>
        <dbReference type="ARBA" id="ARBA00022801"/>
    </source>
</evidence>
<dbReference type="PANTHER" id="PTHR30237:SF2">
    <property type="entry name" value="MUREIN TETRAPEPTIDE CARBOXYPEPTIDASE"/>
    <property type="match status" value="1"/>
</dbReference>
<accession>U7QDP1</accession>
<dbReference type="SUPFAM" id="SSF52317">
    <property type="entry name" value="Class I glutamine amidotransferase-like"/>
    <property type="match status" value="1"/>
</dbReference>
<dbReference type="InterPro" id="IPR040449">
    <property type="entry name" value="Peptidase_S66_N"/>
</dbReference>
<organism evidence="9 10">
    <name type="scientific">Lyngbya aestuarii BL J</name>
    <dbReference type="NCBI Taxonomy" id="1348334"/>
    <lineage>
        <taxon>Bacteria</taxon>
        <taxon>Bacillati</taxon>
        <taxon>Cyanobacteriota</taxon>
        <taxon>Cyanophyceae</taxon>
        <taxon>Oscillatoriophycideae</taxon>
        <taxon>Oscillatoriales</taxon>
        <taxon>Microcoleaceae</taxon>
        <taxon>Lyngbya</taxon>
    </lineage>
</organism>
<comment type="caution">
    <text evidence="9">The sequence shown here is derived from an EMBL/GenBank/DDBJ whole genome shotgun (WGS) entry which is preliminary data.</text>
</comment>
<keyword evidence="2 9" id="KW-0121">Carboxypeptidase</keyword>
<dbReference type="AlphaFoldDB" id="U7QDP1"/>
<evidence type="ECO:0000313" key="10">
    <source>
        <dbReference type="Proteomes" id="UP000017127"/>
    </source>
</evidence>
<dbReference type="GO" id="GO:0004180">
    <property type="term" value="F:carboxypeptidase activity"/>
    <property type="evidence" value="ECO:0007669"/>
    <property type="project" value="UniProtKB-KW"/>
</dbReference>
<dbReference type="PANTHER" id="PTHR30237">
    <property type="entry name" value="MURAMOYLTETRAPEPTIDE CARBOXYPEPTIDASE"/>
    <property type="match status" value="1"/>
</dbReference>
<dbReference type="Gene3D" id="3.50.30.60">
    <property type="entry name" value="LD-carboxypeptidase A C-terminal domain-like"/>
    <property type="match status" value="1"/>
</dbReference>
<dbReference type="InterPro" id="IPR003507">
    <property type="entry name" value="S66_fam"/>
</dbReference>
<feature type="active site" description="Charge relay system" evidence="6">
    <location>
        <position position="201"/>
    </location>
</feature>
<reference evidence="9 10" key="1">
    <citation type="journal article" date="2013" name="Front. Microbiol.">
        <title>Comparative genomic analyses of the cyanobacterium, Lyngbya aestuarii BL J, a powerful hydrogen producer.</title>
        <authorList>
            <person name="Kothari A."/>
            <person name="Vaughn M."/>
            <person name="Garcia-Pichel F."/>
        </authorList>
    </citation>
    <scope>NUCLEOTIDE SEQUENCE [LARGE SCALE GENOMIC DNA]</scope>
    <source>
        <strain evidence="9 10">BL J</strain>
    </source>
</reference>
<evidence type="ECO:0000256" key="2">
    <source>
        <dbReference type="ARBA" id="ARBA00022645"/>
    </source>
</evidence>
<keyword evidence="4" id="KW-0378">Hydrolase</keyword>
<feature type="active site" description="Nucleophile" evidence="6">
    <location>
        <position position="112"/>
    </location>
</feature>
<dbReference type="RefSeq" id="WP_023068627.1">
    <property type="nucleotide sequence ID" value="NZ_AUZM01000067.1"/>
</dbReference>
<keyword evidence="10" id="KW-1185">Reference proteome</keyword>
<dbReference type="PATRIC" id="fig|1348334.3.peg.4751"/>
<dbReference type="CDD" id="cd07025">
    <property type="entry name" value="Peptidase_S66"/>
    <property type="match status" value="1"/>
</dbReference>
<proteinExistence type="inferred from homology"/>
<evidence type="ECO:0000259" key="7">
    <source>
        <dbReference type="Pfam" id="PF02016"/>
    </source>
</evidence>
<evidence type="ECO:0000259" key="8">
    <source>
        <dbReference type="Pfam" id="PF17676"/>
    </source>
</evidence>
<evidence type="ECO:0000256" key="1">
    <source>
        <dbReference type="ARBA" id="ARBA00010233"/>
    </source>
</evidence>
<feature type="active site" description="Charge relay system" evidence="6">
    <location>
        <position position="271"/>
    </location>
</feature>
<dbReference type="OrthoDB" id="9807329at2"/>
<dbReference type="EMBL" id="AUZM01000067">
    <property type="protein sequence ID" value="ERT05125.1"/>
    <property type="molecule type" value="Genomic_DNA"/>
</dbReference>
<evidence type="ECO:0000256" key="5">
    <source>
        <dbReference type="ARBA" id="ARBA00022825"/>
    </source>
</evidence>
<feature type="domain" description="LD-carboxypeptidase N-terminal" evidence="7">
    <location>
        <begin position="14"/>
        <end position="124"/>
    </location>
</feature>
<feature type="domain" description="LD-carboxypeptidase C-terminal" evidence="8">
    <location>
        <begin position="170"/>
        <end position="286"/>
    </location>
</feature>
<name>U7QDP1_9CYAN</name>
<dbReference type="InterPro" id="IPR029062">
    <property type="entry name" value="Class_I_gatase-like"/>
</dbReference>
<protein>
    <submittedName>
        <fullName evidence="9">LD-carboxypeptidase family protein</fullName>
    </submittedName>
</protein>
<evidence type="ECO:0000256" key="6">
    <source>
        <dbReference type="PIRSR" id="PIRSR028757-1"/>
    </source>
</evidence>
<keyword evidence="3" id="KW-0645">Protease</keyword>
<dbReference type="GO" id="GO:0008236">
    <property type="term" value="F:serine-type peptidase activity"/>
    <property type="evidence" value="ECO:0007669"/>
    <property type="project" value="UniProtKB-KW"/>
</dbReference>
<dbReference type="Pfam" id="PF17676">
    <property type="entry name" value="Peptidase_S66C"/>
    <property type="match status" value="1"/>
</dbReference>
<comment type="similarity">
    <text evidence="1">Belongs to the peptidase S66 family.</text>
</comment>
<dbReference type="GO" id="GO:0006508">
    <property type="term" value="P:proteolysis"/>
    <property type="evidence" value="ECO:0007669"/>
    <property type="project" value="UniProtKB-KW"/>
</dbReference>
<keyword evidence="5" id="KW-0720">Serine protease</keyword>
<dbReference type="InterPro" id="IPR027478">
    <property type="entry name" value="LdcA_N"/>
</dbReference>
<evidence type="ECO:0000256" key="3">
    <source>
        <dbReference type="ARBA" id="ARBA00022670"/>
    </source>
</evidence>
<dbReference type="InterPro" id="IPR027461">
    <property type="entry name" value="Carboxypeptidase_A_C_sf"/>
</dbReference>
<dbReference type="Gene3D" id="3.40.50.10740">
    <property type="entry name" value="Class I glutamine amidotransferase-like"/>
    <property type="match status" value="1"/>
</dbReference>
<dbReference type="InterPro" id="IPR040921">
    <property type="entry name" value="Peptidase_S66C"/>
</dbReference>
<gene>
    <name evidence="9" type="ORF">M595_4929</name>
</gene>
<dbReference type="Proteomes" id="UP000017127">
    <property type="component" value="Unassembled WGS sequence"/>
</dbReference>
<dbReference type="Pfam" id="PF02016">
    <property type="entry name" value="Peptidase_S66"/>
    <property type="match status" value="1"/>
</dbReference>
<evidence type="ECO:0000313" key="9">
    <source>
        <dbReference type="EMBL" id="ERT05125.1"/>
    </source>
</evidence>
<sequence length="300" mass="33219">MVDRSGLQPGDRLRVITPSGALRDLERFEQGLEIWRSRGYDLELTAGYDQQWGYLGGTDQARRDQFAEALNDPDCRGIICSRGGFGATRLLESWQWERLKPDCTSKFLIGFSDITALLWGSLGKTAGVHGPVLTTLGEEPDWSIKRLFDWLEGRPIEPLQGTGWGNGTVRGQLLPGNLTVATCLLGTAYQPSLSGAILAFEDVNEEPYRIDRMLTQWRMTGALQQVAGIALGRFSQWEKNINPHSFKLEEVLRDRLGDLGIPIVSDLPFGHDGANGILPVGIIAELDGERGILNCLSEYF</sequence>
<dbReference type="SUPFAM" id="SSF141986">
    <property type="entry name" value="LD-carboxypeptidase A C-terminal domain-like"/>
    <property type="match status" value="1"/>
</dbReference>
<dbReference type="PIRSF" id="PIRSF028757">
    <property type="entry name" value="LD-carboxypeptidase"/>
    <property type="match status" value="1"/>
</dbReference>